<reference evidence="2 3" key="1">
    <citation type="submission" date="2020-08" db="EMBL/GenBank/DDBJ databases">
        <title>Genomic Encyclopedia of Type Strains, Phase IV (KMG-IV): sequencing the most valuable type-strain genomes for metagenomic binning, comparative biology and taxonomic classification.</title>
        <authorList>
            <person name="Goeker M."/>
        </authorList>
    </citation>
    <scope>NUCLEOTIDE SEQUENCE [LARGE SCALE GENOMIC DNA]</scope>
    <source>
        <strain evidence="2 3">DSM 102255</strain>
    </source>
</reference>
<keyword evidence="1" id="KW-0732">Signal</keyword>
<protein>
    <submittedName>
        <fullName evidence="2">Tetratricopeptide (TPR) repeat protein</fullName>
    </submittedName>
</protein>
<accession>A0A841IZS7</accession>
<dbReference type="Proteomes" id="UP000552700">
    <property type="component" value="Unassembled WGS sequence"/>
</dbReference>
<comment type="caution">
    <text evidence="2">The sequence shown here is derived from an EMBL/GenBank/DDBJ whole genome shotgun (WGS) entry which is preliminary data.</text>
</comment>
<dbReference type="AlphaFoldDB" id="A0A841IZS7"/>
<proteinExistence type="predicted"/>
<feature type="signal peptide" evidence="1">
    <location>
        <begin position="1"/>
        <end position="22"/>
    </location>
</feature>
<keyword evidence="3" id="KW-1185">Reference proteome</keyword>
<sequence length="598" mass="64713">MTMPRVLSCMLLLCVAPLLIGAAPTEEANASPPPATLLPGFAAQLAQMPEITDPSGWHVIPRDEAWEALAIAQPFARQPARWSYALSLIGQGDSSAALGVLDVMAQDDPDLLLVSAFRLARGTALAGANRPVEALAMLTDPMLAANPEACLWRMMAREQAGQADAALAEIGCAVHAINQRPLNRSRPFILAAARSAIAQRQYARAMRWLRQFPDRESTANLLRGRALIGQGDIAQGRLRLERVKVNASPREQAEADLELIAALVPRHLMPINDALATLDRIGFTWRGDAIEERALRLGYALALKAQDSRHILATGGILIRYFDMGADATTMLATCQQQIVSALSRDSRMTLTGAAGLFWDNRDLAPPGQQGDALLLMLVDRLVEASLYERAADLLGYQMRERARDIEKGPVSERVARLYILAAKPDKAILALRESDQPAYPAAMLDARHRIEAVALYQLGRADQAMALLDDVPGTERLRSEMLWRRRDWQGLVARLGTASPSRQLGAVDQAVILRQAVALAMLGREPELAALRARYGAAFTRLPSGPAFALLTGPVDAMTSESIARAMAAIPTASVAGDFEPLLDVRSAPAEQPAKKG</sequence>
<evidence type="ECO:0000256" key="1">
    <source>
        <dbReference type="SAM" id="SignalP"/>
    </source>
</evidence>
<evidence type="ECO:0000313" key="2">
    <source>
        <dbReference type="EMBL" id="MBB6122776.1"/>
    </source>
</evidence>
<name>A0A841IZS7_9SPHN</name>
<gene>
    <name evidence="2" type="ORF">FHS92_000483</name>
</gene>
<dbReference type="EMBL" id="JACIJP010000001">
    <property type="protein sequence ID" value="MBB6122776.1"/>
    <property type="molecule type" value="Genomic_DNA"/>
</dbReference>
<organism evidence="2 3">
    <name type="scientific">Sphingobium subterraneum</name>
    <dbReference type="NCBI Taxonomy" id="627688"/>
    <lineage>
        <taxon>Bacteria</taxon>
        <taxon>Pseudomonadati</taxon>
        <taxon>Pseudomonadota</taxon>
        <taxon>Alphaproteobacteria</taxon>
        <taxon>Sphingomonadales</taxon>
        <taxon>Sphingomonadaceae</taxon>
        <taxon>Sphingobium</taxon>
    </lineage>
</organism>
<evidence type="ECO:0000313" key="3">
    <source>
        <dbReference type="Proteomes" id="UP000552700"/>
    </source>
</evidence>
<feature type="chain" id="PRO_5032322815" evidence="1">
    <location>
        <begin position="23"/>
        <end position="598"/>
    </location>
</feature>